<evidence type="ECO:0000313" key="1">
    <source>
        <dbReference type="EMBL" id="GME79758.1"/>
    </source>
</evidence>
<organism evidence="1 2">
    <name type="scientific">Ambrosiozyma monospora</name>
    <name type="common">Yeast</name>
    <name type="synonym">Endomycopsis monosporus</name>
    <dbReference type="NCBI Taxonomy" id="43982"/>
    <lineage>
        <taxon>Eukaryota</taxon>
        <taxon>Fungi</taxon>
        <taxon>Dikarya</taxon>
        <taxon>Ascomycota</taxon>
        <taxon>Saccharomycotina</taxon>
        <taxon>Pichiomycetes</taxon>
        <taxon>Pichiales</taxon>
        <taxon>Pichiaceae</taxon>
        <taxon>Ambrosiozyma</taxon>
    </lineage>
</organism>
<evidence type="ECO:0000313" key="2">
    <source>
        <dbReference type="Proteomes" id="UP001165064"/>
    </source>
</evidence>
<comment type="caution">
    <text evidence="1">The sequence shown here is derived from an EMBL/GenBank/DDBJ whole genome shotgun (WGS) entry which is preliminary data.</text>
</comment>
<name>A0ACB5T2J8_AMBMO</name>
<reference evidence="1" key="1">
    <citation type="submission" date="2023-04" db="EMBL/GenBank/DDBJ databases">
        <title>Ambrosiozyma monospora NBRC 10751.</title>
        <authorList>
            <person name="Ichikawa N."/>
            <person name="Sato H."/>
            <person name="Tonouchi N."/>
        </authorList>
    </citation>
    <scope>NUCLEOTIDE SEQUENCE</scope>
    <source>
        <strain evidence="1">NBRC 10751</strain>
    </source>
</reference>
<keyword evidence="2" id="KW-1185">Reference proteome</keyword>
<sequence>MQTISIYNKTDANHTKHLVDSPEDLDSDLEDSSQSEIDSSVLEIDINTSETKPDIAKEEADDDSDPIPVSVSRNIQRKRELLNQLYSNSRGRRLPLVRFIQTDGQTRDVLVEAESFSIEDEHEKPIVQRTQLPLILAWAISIHKSQGQTLPMVKVDLKRIFENGQAYVALSRAVNRAGLQVLNFDKSKIRTHPKVVEFYKQLTNVYDAIKLKEKDEQEHKKKRSTTPQEDALNHLVSQATSSSISTGYQQQTRYRRSLEDMINNNSDEL</sequence>
<gene>
    <name evidence="1" type="ORF">Amon02_000411600</name>
</gene>
<accession>A0ACB5T2J8</accession>
<dbReference type="Proteomes" id="UP001165064">
    <property type="component" value="Unassembled WGS sequence"/>
</dbReference>
<protein>
    <submittedName>
        <fullName evidence="1">Unnamed protein product</fullName>
    </submittedName>
</protein>
<dbReference type="EMBL" id="BSXS01002737">
    <property type="protein sequence ID" value="GME79758.1"/>
    <property type="molecule type" value="Genomic_DNA"/>
</dbReference>
<proteinExistence type="predicted"/>